<comment type="caution">
    <text evidence="1">The sequence shown here is derived from an EMBL/GenBank/DDBJ whole genome shotgun (WGS) entry which is preliminary data.</text>
</comment>
<organism evidence="1 2">
    <name type="scientific">Bifidobacterium minimum</name>
    <dbReference type="NCBI Taxonomy" id="1693"/>
    <lineage>
        <taxon>Bacteria</taxon>
        <taxon>Bacillati</taxon>
        <taxon>Actinomycetota</taxon>
        <taxon>Actinomycetes</taxon>
        <taxon>Bifidobacteriales</taxon>
        <taxon>Bifidobacteriaceae</taxon>
        <taxon>Bifidobacterium</taxon>
    </lineage>
</organism>
<protein>
    <submittedName>
        <fullName evidence="1">Uncharacterized protein</fullName>
    </submittedName>
</protein>
<evidence type="ECO:0000313" key="1">
    <source>
        <dbReference type="EMBL" id="KFI74154.1"/>
    </source>
</evidence>
<sequence length="68" mass="7469">MIQRRKGSIHQLRTNALPAVAFLYDEMVDEPSASIVPSKDCSRRFSVFVHCGKACSGIAFQQSSNPLA</sequence>
<evidence type="ECO:0000313" key="2">
    <source>
        <dbReference type="Proteomes" id="UP000029014"/>
    </source>
</evidence>
<keyword evidence="2" id="KW-1185">Reference proteome</keyword>
<gene>
    <name evidence="1" type="ORF">BMIN_1193</name>
</gene>
<dbReference type="AlphaFoldDB" id="A0A087BT04"/>
<dbReference type="Proteomes" id="UP000029014">
    <property type="component" value="Unassembled WGS sequence"/>
</dbReference>
<dbReference type="EMBL" id="JGZD01000002">
    <property type="protein sequence ID" value="KFI74154.1"/>
    <property type="molecule type" value="Genomic_DNA"/>
</dbReference>
<dbReference type="STRING" id="1693.BMIN_1193"/>
<proteinExistence type="predicted"/>
<name>A0A087BT04_9BIFI</name>
<reference evidence="1 2" key="1">
    <citation type="submission" date="2014-03" db="EMBL/GenBank/DDBJ databases">
        <title>Genomics of Bifidobacteria.</title>
        <authorList>
            <person name="Ventura M."/>
            <person name="Milani C."/>
            <person name="Lugli G.A."/>
        </authorList>
    </citation>
    <scope>NUCLEOTIDE SEQUENCE [LARGE SCALE GENOMIC DNA]</scope>
    <source>
        <strain evidence="1 2">LMG 11592</strain>
    </source>
</reference>
<accession>A0A087BT04</accession>